<name>A0A517MGQ8_9BACT</name>
<accession>A0A517MGQ8</accession>
<proteinExistence type="predicted"/>
<evidence type="ECO:0008006" key="4">
    <source>
        <dbReference type="Google" id="ProtNLM"/>
    </source>
</evidence>
<protein>
    <recommendedName>
        <fullName evidence="4">DUF4185 domain-containing protein</fullName>
    </recommendedName>
</protein>
<keyword evidence="1" id="KW-0812">Transmembrane</keyword>
<evidence type="ECO:0000313" key="2">
    <source>
        <dbReference type="EMBL" id="QDS94059.1"/>
    </source>
</evidence>
<dbReference type="Proteomes" id="UP000320672">
    <property type="component" value="Chromosome"/>
</dbReference>
<feature type="transmembrane region" description="Helical" evidence="1">
    <location>
        <begin position="12"/>
        <end position="33"/>
    </location>
</feature>
<reference evidence="2 3" key="1">
    <citation type="submission" date="2019-02" db="EMBL/GenBank/DDBJ databases">
        <title>Deep-cultivation of Planctomycetes and their phenomic and genomic characterization uncovers novel biology.</title>
        <authorList>
            <person name="Wiegand S."/>
            <person name="Jogler M."/>
            <person name="Boedeker C."/>
            <person name="Pinto D."/>
            <person name="Vollmers J."/>
            <person name="Rivas-Marin E."/>
            <person name="Kohn T."/>
            <person name="Peeters S.H."/>
            <person name="Heuer A."/>
            <person name="Rast P."/>
            <person name="Oberbeckmann S."/>
            <person name="Bunk B."/>
            <person name="Jeske O."/>
            <person name="Meyerdierks A."/>
            <person name="Storesund J.E."/>
            <person name="Kallscheuer N."/>
            <person name="Luecker S."/>
            <person name="Lage O.M."/>
            <person name="Pohl T."/>
            <person name="Merkel B.J."/>
            <person name="Hornburger P."/>
            <person name="Mueller R.-W."/>
            <person name="Bruemmer F."/>
            <person name="Labrenz M."/>
            <person name="Spormann A.M."/>
            <person name="Op den Camp H."/>
            <person name="Overmann J."/>
            <person name="Amann R."/>
            <person name="Jetten M.S.M."/>
            <person name="Mascher T."/>
            <person name="Medema M.H."/>
            <person name="Devos D.P."/>
            <person name="Kaster A.-K."/>
            <person name="Ovreas L."/>
            <person name="Rohde M."/>
            <person name="Galperin M.Y."/>
            <person name="Jogler C."/>
        </authorList>
    </citation>
    <scope>NUCLEOTIDE SEQUENCE [LARGE SCALE GENOMIC DNA]</scope>
    <source>
        <strain evidence="2 3">FF011L</strain>
    </source>
</reference>
<dbReference type="KEGG" id="rml:FF011L_28370"/>
<keyword evidence="1" id="KW-0472">Membrane</keyword>
<keyword evidence="3" id="KW-1185">Reference proteome</keyword>
<dbReference type="AlphaFoldDB" id="A0A517MGQ8"/>
<evidence type="ECO:0000313" key="3">
    <source>
        <dbReference type="Proteomes" id="UP000320672"/>
    </source>
</evidence>
<keyword evidence="1" id="KW-1133">Transmembrane helix</keyword>
<organism evidence="2 3">
    <name type="scientific">Roseimaritima multifibrata</name>
    <dbReference type="NCBI Taxonomy" id="1930274"/>
    <lineage>
        <taxon>Bacteria</taxon>
        <taxon>Pseudomonadati</taxon>
        <taxon>Planctomycetota</taxon>
        <taxon>Planctomycetia</taxon>
        <taxon>Pirellulales</taxon>
        <taxon>Pirellulaceae</taxon>
        <taxon>Roseimaritima</taxon>
    </lineage>
</organism>
<dbReference type="EMBL" id="CP036262">
    <property type="protein sequence ID" value="QDS94059.1"/>
    <property type="molecule type" value="Genomic_DNA"/>
</dbReference>
<gene>
    <name evidence="2" type="ORF">FF011L_28370</name>
</gene>
<sequence length="465" mass="52473">MPIDRLRWPSNGVAMCGYLLVFCGILNGTAAIAQPCRIQILDRENDWPVPLVELQTNHGVRFVSDNAGNIAFDLPELMGEKTWFHVHGHGYGLPADGFGFRGVQLTPQPGETLTVHVDRQLPGKRLGRLTGAGIFAESQKLGLELAWKDQKILGCDSVQNVIHKGRTFWGWGDTILAHYPLGNFHMIGATTAIQPLENLQPPVRLRFEYFTNPESVPRNVAKLPGEGPTWLFGYVSLKDANGKQHLGSTYSKIKPPLEAYETGLCVWDEANKRFEREHVVWSKQDESETPPPMPSGHAISWTDPAGEKWMLFGDPFPTLKCKATFESWKDPTQWQTLKPQAFVQTQNGDRAVKPHRGAVAWSNYRRKWVTVFTQLAGESSYLGELWYAEADAPTGPWRGAIQVVTHDEYSFYNPQLHLEFVASGSPVLLFEATYTKEFSKTKVPTPRFNYNQILYRLDLDTIDFE</sequence>
<dbReference type="RefSeq" id="WP_218932600.1">
    <property type="nucleotide sequence ID" value="NZ_CP036262.1"/>
</dbReference>
<evidence type="ECO:0000256" key="1">
    <source>
        <dbReference type="SAM" id="Phobius"/>
    </source>
</evidence>